<evidence type="ECO:0000256" key="6">
    <source>
        <dbReference type="ARBA" id="ARBA00022801"/>
    </source>
</evidence>
<evidence type="ECO:0000313" key="9">
    <source>
        <dbReference type="EMBL" id="KAA3485361.1"/>
    </source>
</evidence>
<sequence>MIQPMTCENGSRTHVKIQVPREEKPRYRTRKNEVAINVLGACALDMQYTYVLSGWEGSTASGRVTIIIRLPTRHSKLLKSKSCLTKLHTFKMVFSTFRGQRYHLTKLRCGYQPTTAKEFFNIMHASIRNIFEKCFNFSKMIWGILRSPSFYPIKIQNQIIFACCLLHIYIQKEMSYDPLECDDESSSGKEVDDIYTYEAVVSGIEPRNEWNMSRQQFTTEMFNE</sequence>
<evidence type="ECO:0000313" key="10">
    <source>
        <dbReference type="Proteomes" id="UP000325315"/>
    </source>
</evidence>
<dbReference type="Pfam" id="PF13359">
    <property type="entry name" value="DDE_Tnp_4"/>
    <property type="match status" value="1"/>
</dbReference>
<comment type="similarity">
    <text evidence="3">Belongs to the HARBI1 family.</text>
</comment>
<dbReference type="PANTHER" id="PTHR22930:SF281">
    <property type="entry name" value="NUCLEASE"/>
    <property type="match status" value="1"/>
</dbReference>
<dbReference type="OrthoDB" id="996163at2759"/>
<dbReference type="PANTHER" id="PTHR22930">
    <property type="match status" value="1"/>
</dbReference>
<evidence type="ECO:0000256" key="3">
    <source>
        <dbReference type="ARBA" id="ARBA00006958"/>
    </source>
</evidence>
<evidence type="ECO:0000256" key="4">
    <source>
        <dbReference type="ARBA" id="ARBA00022722"/>
    </source>
</evidence>
<comment type="cofactor">
    <cofactor evidence="1">
        <name>a divalent metal cation</name>
        <dbReference type="ChEBI" id="CHEBI:60240"/>
    </cofactor>
</comment>
<evidence type="ECO:0000259" key="8">
    <source>
        <dbReference type="Pfam" id="PF13359"/>
    </source>
</evidence>
<gene>
    <name evidence="9" type="ORF">EPI10_007355</name>
</gene>
<evidence type="ECO:0000256" key="2">
    <source>
        <dbReference type="ARBA" id="ARBA00004123"/>
    </source>
</evidence>
<feature type="domain" description="DDE Tnp4" evidence="8">
    <location>
        <begin position="13"/>
        <end position="167"/>
    </location>
</feature>
<evidence type="ECO:0000256" key="7">
    <source>
        <dbReference type="ARBA" id="ARBA00023242"/>
    </source>
</evidence>
<keyword evidence="4" id="KW-0540">Nuclease</keyword>
<dbReference type="GO" id="GO:0005634">
    <property type="term" value="C:nucleus"/>
    <property type="evidence" value="ECO:0007669"/>
    <property type="project" value="UniProtKB-SubCell"/>
</dbReference>
<keyword evidence="5" id="KW-0479">Metal-binding</keyword>
<dbReference type="InterPro" id="IPR045249">
    <property type="entry name" value="HARBI1-like"/>
</dbReference>
<comment type="caution">
    <text evidence="9">The sequence shown here is derived from an EMBL/GenBank/DDBJ whole genome shotgun (WGS) entry which is preliminary data.</text>
</comment>
<protein>
    <submittedName>
        <fullName evidence="9">DDE_4 domain-containing protein</fullName>
    </submittedName>
</protein>
<keyword evidence="7" id="KW-0539">Nucleus</keyword>
<reference evidence="10" key="1">
    <citation type="journal article" date="2019" name="Plant Biotechnol. J.">
        <title>Genome sequencing of the Australian wild diploid species Gossypium australe highlights disease resistance and delayed gland morphogenesis.</title>
        <authorList>
            <person name="Cai Y."/>
            <person name="Cai X."/>
            <person name="Wang Q."/>
            <person name="Wang P."/>
            <person name="Zhang Y."/>
            <person name="Cai C."/>
            <person name="Xu Y."/>
            <person name="Wang K."/>
            <person name="Zhou Z."/>
            <person name="Wang C."/>
            <person name="Geng S."/>
            <person name="Li B."/>
            <person name="Dong Q."/>
            <person name="Hou Y."/>
            <person name="Wang H."/>
            <person name="Ai P."/>
            <person name="Liu Z."/>
            <person name="Yi F."/>
            <person name="Sun M."/>
            <person name="An G."/>
            <person name="Cheng J."/>
            <person name="Zhang Y."/>
            <person name="Shi Q."/>
            <person name="Xie Y."/>
            <person name="Shi X."/>
            <person name="Chang Y."/>
            <person name="Huang F."/>
            <person name="Chen Y."/>
            <person name="Hong S."/>
            <person name="Mi L."/>
            <person name="Sun Q."/>
            <person name="Zhang L."/>
            <person name="Zhou B."/>
            <person name="Peng R."/>
            <person name="Zhang X."/>
            <person name="Liu F."/>
        </authorList>
    </citation>
    <scope>NUCLEOTIDE SEQUENCE [LARGE SCALE GENOMIC DNA]</scope>
    <source>
        <strain evidence="10">cv. PA1801</strain>
    </source>
</reference>
<dbReference type="GO" id="GO:0004518">
    <property type="term" value="F:nuclease activity"/>
    <property type="evidence" value="ECO:0007669"/>
    <property type="project" value="UniProtKB-KW"/>
</dbReference>
<name>A0A5B6WTV5_9ROSI</name>
<dbReference type="GO" id="GO:0016787">
    <property type="term" value="F:hydrolase activity"/>
    <property type="evidence" value="ECO:0007669"/>
    <property type="project" value="UniProtKB-KW"/>
</dbReference>
<keyword evidence="6" id="KW-0378">Hydrolase</keyword>
<keyword evidence="10" id="KW-1185">Reference proteome</keyword>
<comment type="subcellular location">
    <subcellularLocation>
        <location evidence="2">Nucleus</location>
    </subcellularLocation>
</comment>
<evidence type="ECO:0000256" key="5">
    <source>
        <dbReference type="ARBA" id="ARBA00022723"/>
    </source>
</evidence>
<accession>A0A5B6WTV5</accession>
<dbReference type="EMBL" id="SMMG02000002">
    <property type="protein sequence ID" value="KAA3485361.1"/>
    <property type="molecule type" value="Genomic_DNA"/>
</dbReference>
<organism evidence="9 10">
    <name type="scientific">Gossypium australe</name>
    <dbReference type="NCBI Taxonomy" id="47621"/>
    <lineage>
        <taxon>Eukaryota</taxon>
        <taxon>Viridiplantae</taxon>
        <taxon>Streptophyta</taxon>
        <taxon>Embryophyta</taxon>
        <taxon>Tracheophyta</taxon>
        <taxon>Spermatophyta</taxon>
        <taxon>Magnoliopsida</taxon>
        <taxon>eudicotyledons</taxon>
        <taxon>Gunneridae</taxon>
        <taxon>Pentapetalae</taxon>
        <taxon>rosids</taxon>
        <taxon>malvids</taxon>
        <taxon>Malvales</taxon>
        <taxon>Malvaceae</taxon>
        <taxon>Malvoideae</taxon>
        <taxon>Gossypium</taxon>
    </lineage>
</organism>
<evidence type="ECO:0000256" key="1">
    <source>
        <dbReference type="ARBA" id="ARBA00001968"/>
    </source>
</evidence>
<dbReference type="AlphaFoldDB" id="A0A5B6WTV5"/>
<dbReference type="InterPro" id="IPR027806">
    <property type="entry name" value="HARBI1_dom"/>
</dbReference>
<dbReference type="Proteomes" id="UP000325315">
    <property type="component" value="Unassembled WGS sequence"/>
</dbReference>
<proteinExistence type="inferred from homology"/>
<dbReference type="GO" id="GO:0046872">
    <property type="term" value="F:metal ion binding"/>
    <property type="evidence" value="ECO:0007669"/>
    <property type="project" value="UniProtKB-KW"/>
</dbReference>